<dbReference type="Proteomes" id="UP001420932">
    <property type="component" value="Unassembled WGS sequence"/>
</dbReference>
<comment type="caution">
    <text evidence="1">The sequence shown here is derived from an EMBL/GenBank/DDBJ whole genome shotgun (WGS) entry which is preliminary data.</text>
</comment>
<dbReference type="GO" id="GO:0006891">
    <property type="term" value="P:intra-Golgi vesicle-mediated transport"/>
    <property type="evidence" value="ECO:0007669"/>
    <property type="project" value="InterPro"/>
</dbReference>
<dbReference type="PANTHER" id="PTHR21506">
    <property type="entry name" value="COMPONENT OF OLIGOMERIC GOLGI COMPLEX 6"/>
    <property type="match status" value="1"/>
</dbReference>
<dbReference type="EMBL" id="JBBNAF010000002">
    <property type="protein sequence ID" value="KAK9162318.1"/>
    <property type="molecule type" value="Genomic_DNA"/>
</dbReference>
<sequence length="136" mass="15499">MALFLSYILGFDSDVSVVVVVVQALDRVEEEVNALAECYDKLKHELEVTTQRQEIVSCFPRDYQLSNEEIHALREEDLSENFFKALSHVQEIHANCKILLRTHHQQGLADTVSVDSSDVVLVFSFTPPMDSFPRCN</sequence>
<name>A0AAP0L2B9_9MAGN</name>
<organism evidence="1 2">
    <name type="scientific">Stephania yunnanensis</name>
    <dbReference type="NCBI Taxonomy" id="152371"/>
    <lineage>
        <taxon>Eukaryota</taxon>
        <taxon>Viridiplantae</taxon>
        <taxon>Streptophyta</taxon>
        <taxon>Embryophyta</taxon>
        <taxon>Tracheophyta</taxon>
        <taxon>Spermatophyta</taxon>
        <taxon>Magnoliopsida</taxon>
        <taxon>Ranunculales</taxon>
        <taxon>Menispermaceae</taxon>
        <taxon>Menispermoideae</taxon>
        <taxon>Cissampelideae</taxon>
        <taxon>Stephania</taxon>
    </lineage>
</organism>
<dbReference type="AlphaFoldDB" id="A0AAP0L2B9"/>
<dbReference type="InterPro" id="IPR010490">
    <property type="entry name" value="COG6"/>
</dbReference>
<reference evidence="1 2" key="1">
    <citation type="submission" date="2024-01" db="EMBL/GenBank/DDBJ databases">
        <title>Genome assemblies of Stephania.</title>
        <authorList>
            <person name="Yang L."/>
        </authorList>
    </citation>
    <scope>NUCLEOTIDE SEQUENCE [LARGE SCALE GENOMIC DNA]</scope>
    <source>
        <strain evidence="1">YNDBR</strain>
        <tissue evidence="1">Leaf</tissue>
    </source>
</reference>
<dbReference type="GO" id="GO:0017119">
    <property type="term" value="C:Golgi transport complex"/>
    <property type="evidence" value="ECO:0007669"/>
    <property type="project" value="InterPro"/>
</dbReference>
<gene>
    <name evidence="1" type="ORF">Syun_003220</name>
</gene>
<accession>A0AAP0L2B9</accession>
<dbReference type="PANTHER" id="PTHR21506:SF0">
    <property type="entry name" value="CONSERVED OLIGOMERIC GOLGI COMPLEX SUBUNIT 6"/>
    <property type="match status" value="1"/>
</dbReference>
<evidence type="ECO:0000313" key="2">
    <source>
        <dbReference type="Proteomes" id="UP001420932"/>
    </source>
</evidence>
<keyword evidence="2" id="KW-1185">Reference proteome</keyword>
<proteinExistence type="predicted"/>
<evidence type="ECO:0000313" key="1">
    <source>
        <dbReference type="EMBL" id="KAK9162318.1"/>
    </source>
</evidence>
<protein>
    <submittedName>
        <fullName evidence="1">Uncharacterized protein</fullName>
    </submittedName>
</protein>